<name>A0A1H3NSG5_9FIRM</name>
<dbReference type="AlphaFoldDB" id="A0A1H3NSG5"/>
<evidence type="ECO:0000313" key="6">
    <source>
        <dbReference type="EMBL" id="SDY91774.1"/>
    </source>
</evidence>
<protein>
    <recommendedName>
        <fullName evidence="4 5">Flagellar hook-basal body complex protein FliE</fullName>
    </recommendedName>
</protein>
<accession>A0A1H3NSG5</accession>
<dbReference type="GO" id="GO:0005198">
    <property type="term" value="F:structural molecule activity"/>
    <property type="evidence" value="ECO:0007669"/>
    <property type="project" value="UniProtKB-UniRule"/>
</dbReference>
<dbReference type="OrthoDB" id="9812413at2"/>
<keyword evidence="6" id="KW-0969">Cilium</keyword>
<keyword evidence="3 4" id="KW-0975">Bacterial flagellum</keyword>
<evidence type="ECO:0000256" key="3">
    <source>
        <dbReference type="ARBA" id="ARBA00023143"/>
    </source>
</evidence>
<dbReference type="RefSeq" id="WP_093313483.1">
    <property type="nucleotide sequence ID" value="NZ_FNPV01000005.1"/>
</dbReference>
<dbReference type="GO" id="GO:0071973">
    <property type="term" value="P:bacterial-type flagellum-dependent cell motility"/>
    <property type="evidence" value="ECO:0007669"/>
    <property type="project" value="InterPro"/>
</dbReference>
<dbReference type="NCBIfam" id="TIGR00205">
    <property type="entry name" value="fliE"/>
    <property type="match status" value="1"/>
</dbReference>
<dbReference type="GO" id="GO:0003774">
    <property type="term" value="F:cytoskeletal motor activity"/>
    <property type="evidence" value="ECO:0007669"/>
    <property type="project" value="InterPro"/>
</dbReference>
<sequence length="96" mass="10840">MQINNHYTSVSEGLGLFRSEKSEKNSFKDALSHAVSNVNQLQLDSNQYTEKLATGEIENVHEVMVASQKADIAMQMMTAVRGKMVDAYQEIMRMQI</sequence>
<evidence type="ECO:0000256" key="5">
    <source>
        <dbReference type="NCBIfam" id="TIGR00205"/>
    </source>
</evidence>
<dbReference type="HAMAP" id="MF_00724">
    <property type="entry name" value="FliE"/>
    <property type="match status" value="1"/>
</dbReference>
<keyword evidence="6" id="KW-0966">Cell projection</keyword>
<comment type="subcellular location">
    <subcellularLocation>
        <location evidence="1 4">Bacterial flagellum basal body</location>
    </subcellularLocation>
</comment>
<dbReference type="PANTHER" id="PTHR34653">
    <property type="match status" value="1"/>
</dbReference>
<dbReference type="Proteomes" id="UP000199230">
    <property type="component" value="Unassembled WGS sequence"/>
</dbReference>
<keyword evidence="6" id="KW-0282">Flagellum</keyword>
<dbReference type="InterPro" id="IPR001624">
    <property type="entry name" value="FliE"/>
</dbReference>
<evidence type="ECO:0000256" key="2">
    <source>
        <dbReference type="ARBA" id="ARBA00009272"/>
    </source>
</evidence>
<dbReference type="STRING" id="159292.SAMN05192546_105264"/>
<dbReference type="EMBL" id="FNPV01000005">
    <property type="protein sequence ID" value="SDY91774.1"/>
    <property type="molecule type" value="Genomic_DNA"/>
</dbReference>
<evidence type="ECO:0000313" key="7">
    <source>
        <dbReference type="Proteomes" id="UP000199230"/>
    </source>
</evidence>
<dbReference type="PRINTS" id="PR01006">
    <property type="entry name" value="FLGHOOKFLIE"/>
</dbReference>
<reference evidence="6 7" key="1">
    <citation type="submission" date="2016-10" db="EMBL/GenBank/DDBJ databases">
        <authorList>
            <person name="de Groot N.N."/>
        </authorList>
    </citation>
    <scope>NUCLEOTIDE SEQUENCE [LARGE SCALE GENOMIC DNA]</scope>
    <source>
        <strain evidence="6 7">APO</strain>
    </source>
</reference>
<dbReference type="Pfam" id="PF02049">
    <property type="entry name" value="FliE"/>
    <property type="match status" value="1"/>
</dbReference>
<evidence type="ECO:0000256" key="4">
    <source>
        <dbReference type="HAMAP-Rule" id="MF_00724"/>
    </source>
</evidence>
<gene>
    <name evidence="4" type="primary">fliE</name>
    <name evidence="6" type="ORF">SAMN05192546_105264</name>
</gene>
<organism evidence="6 7">
    <name type="scientific">Tindallia californiensis</name>
    <dbReference type="NCBI Taxonomy" id="159292"/>
    <lineage>
        <taxon>Bacteria</taxon>
        <taxon>Bacillati</taxon>
        <taxon>Bacillota</taxon>
        <taxon>Clostridia</taxon>
        <taxon>Peptostreptococcales</taxon>
        <taxon>Tindalliaceae</taxon>
        <taxon>Tindallia</taxon>
    </lineage>
</organism>
<evidence type="ECO:0000256" key="1">
    <source>
        <dbReference type="ARBA" id="ARBA00004117"/>
    </source>
</evidence>
<comment type="similarity">
    <text evidence="2 4">Belongs to the FliE family.</text>
</comment>
<proteinExistence type="inferred from homology"/>
<dbReference type="GO" id="GO:0009425">
    <property type="term" value="C:bacterial-type flagellum basal body"/>
    <property type="evidence" value="ECO:0007669"/>
    <property type="project" value="UniProtKB-SubCell"/>
</dbReference>
<dbReference type="PANTHER" id="PTHR34653:SF1">
    <property type="entry name" value="FLAGELLAR HOOK-BASAL BODY COMPLEX PROTEIN FLIE"/>
    <property type="match status" value="1"/>
</dbReference>
<keyword evidence="7" id="KW-1185">Reference proteome</keyword>